<evidence type="ECO:0000313" key="14">
    <source>
        <dbReference type="EMBL" id="ORY83458.1"/>
    </source>
</evidence>
<dbReference type="EMBL" id="MCOG01000007">
    <property type="protein sequence ID" value="ORY83458.1"/>
    <property type="molecule type" value="Genomic_DNA"/>
</dbReference>
<evidence type="ECO:0000256" key="11">
    <source>
        <dbReference type="SAM" id="MobiDB-lite"/>
    </source>
</evidence>
<dbReference type="PANTHER" id="PTHR31490">
    <property type="entry name" value="GLYCOSYL HYDROLASE"/>
    <property type="match status" value="1"/>
</dbReference>
<dbReference type="PROSITE" id="PS51760">
    <property type="entry name" value="GH10_2"/>
    <property type="match status" value="1"/>
</dbReference>
<dbReference type="Gene3D" id="3.20.20.80">
    <property type="entry name" value="Glycosidases"/>
    <property type="match status" value="1"/>
</dbReference>
<evidence type="ECO:0000256" key="3">
    <source>
        <dbReference type="ARBA" id="ARBA00022651"/>
    </source>
</evidence>
<dbReference type="Pfam" id="PF00331">
    <property type="entry name" value="Glyco_hydro_10"/>
    <property type="match status" value="1"/>
</dbReference>
<dbReference type="Proteomes" id="UP000193920">
    <property type="component" value="Unassembled WGS sequence"/>
</dbReference>
<comment type="caution">
    <text evidence="14">The sequence shown here is derived from an EMBL/GenBank/DDBJ whole genome shotgun (WGS) entry which is preliminary data.</text>
</comment>
<dbReference type="InterPro" id="IPR044846">
    <property type="entry name" value="GH10"/>
</dbReference>
<dbReference type="GO" id="GO:0045493">
    <property type="term" value="P:xylan catabolic process"/>
    <property type="evidence" value="ECO:0007669"/>
    <property type="project" value="UniProtKB-KW"/>
</dbReference>
<dbReference type="PRINTS" id="PR00134">
    <property type="entry name" value="GLHYDRLASE10"/>
</dbReference>
<dbReference type="GO" id="GO:0031176">
    <property type="term" value="F:endo-1,4-beta-xylanase activity"/>
    <property type="evidence" value="ECO:0007669"/>
    <property type="project" value="UniProtKB-EC"/>
</dbReference>
<dbReference type="EC" id="3.2.1.8" evidence="10"/>
<evidence type="ECO:0000256" key="4">
    <source>
        <dbReference type="ARBA" id="ARBA00022729"/>
    </source>
</evidence>
<feature type="region of interest" description="Disordered" evidence="11">
    <location>
        <begin position="343"/>
        <end position="372"/>
    </location>
</feature>
<evidence type="ECO:0000256" key="10">
    <source>
        <dbReference type="RuleBase" id="RU361174"/>
    </source>
</evidence>
<dbReference type="InterPro" id="IPR031158">
    <property type="entry name" value="GH10_AS"/>
</dbReference>
<sequence>MKFSTVLGLVASASAAFADVTLREASKDFMFGVAANTLFFDNSTYVETMDYAFNTIVAENGCKFSNVHQEKDSFDFTDCDAHLAMANELGMKFRGHCLLWHGFQPEWFKSLKGDDMKEAIVQHVTGVLNHYKGKVKIWDVVNEAIDDEATGENGTWDFRNTNIIQEVPDFIDVAFKTAREVDPSVKLFYNDYDIEGVDIREGKKTNAVYNFLKDALARGVPIDGVGLQYHLHTDKTVKYENVVDTIRRFGELGLEVQITEIDVNSVTGPSQEVFEFQAELYADALRACLNSEYCTGFLVWGVDDPHSWRADGTPLIFDADYNPKPAYYSLLNVFKEFNNEEISDEEEAVVDDDSSAAVEEEDSAEDSADEQN</sequence>
<comment type="similarity">
    <text evidence="2 10">Belongs to the glycosyl hydrolase 10 (cellulase F) family.</text>
</comment>
<proteinExistence type="inferred from homology"/>
<evidence type="ECO:0000259" key="13">
    <source>
        <dbReference type="PROSITE" id="PS51760"/>
    </source>
</evidence>
<gene>
    <name evidence="14" type="ORF">LY90DRAFT_697374</name>
</gene>
<dbReference type="STRING" id="1754190.A0A1Y2FHM0"/>
<evidence type="ECO:0000256" key="6">
    <source>
        <dbReference type="ARBA" id="ARBA00023277"/>
    </source>
</evidence>
<evidence type="ECO:0000256" key="7">
    <source>
        <dbReference type="ARBA" id="ARBA00023295"/>
    </source>
</evidence>
<evidence type="ECO:0000256" key="2">
    <source>
        <dbReference type="ARBA" id="ARBA00007495"/>
    </source>
</evidence>
<keyword evidence="6 10" id="KW-0119">Carbohydrate metabolism</keyword>
<feature type="domain" description="GH10" evidence="13">
    <location>
        <begin position="16"/>
        <end position="333"/>
    </location>
</feature>
<dbReference type="InterPro" id="IPR001000">
    <property type="entry name" value="GH10_dom"/>
</dbReference>
<dbReference type="PANTHER" id="PTHR31490:SF88">
    <property type="entry name" value="BETA-XYLANASE"/>
    <property type="match status" value="1"/>
</dbReference>
<organism evidence="14 15">
    <name type="scientific">Neocallimastix californiae</name>
    <dbReference type="NCBI Taxonomy" id="1754190"/>
    <lineage>
        <taxon>Eukaryota</taxon>
        <taxon>Fungi</taxon>
        <taxon>Fungi incertae sedis</taxon>
        <taxon>Chytridiomycota</taxon>
        <taxon>Chytridiomycota incertae sedis</taxon>
        <taxon>Neocallimastigomycetes</taxon>
        <taxon>Neocallimastigales</taxon>
        <taxon>Neocallimastigaceae</taxon>
        <taxon>Neocallimastix</taxon>
    </lineage>
</organism>
<feature type="chain" id="PRO_5012869865" description="Beta-xylanase" evidence="12">
    <location>
        <begin position="19"/>
        <end position="372"/>
    </location>
</feature>
<dbReference type="InterPro" id="IPR017853">
    <property type="entry name" value="GH"/>
</dbReference>
<keyword evidence="15" id="KW-1185">Reference proteome</keyword>
<evidence type="ECO:0000256" key="8">
    <source>
        <dbReference type="ARBA" id="ARBA00023326"/>
    </source>
</evidence>
<accession>A0A1Y2FHM0</accession>
<evidence type="ECO:0000256" key="1">
    <source>
        <dbReference type="ARBA" id="ARBA00000681"/>
    </source>
</evidence>
<keyword evidence="4 12" id="KW-0732">Signal</keyword>
<dbReference type="SMART" id="SM00633">
    <property type="entry name" value="Glyco_10"/>
    <property type="match status" value="1"/>
</dbReference>
<evidence type="ECO:0000313" key="15">
    <source>
        <dbReference type="Proteomes" id="UP000193920"/>
    </source>
</evidence>
<name>A0A1Y2FHM0_9FUNG</name>
<keyword evidence="5 10" id="KW-0378">Hydrolase</keyword>
<dbReference type="OrthoDB" id="3055998at2759"/>
<keyword evidence="8 10" id="KW-0624">Polysaccharide degradation</keyword>
<evidence type="ECO:0000256" key="5">
    <source>
        <dbReference type="ARBA" id="ARBA00022801"/>
    </source>
</evidence>
<protein>
    <recommendedName>
        <fullName evidence="10">Beta-xylanase</fullName>
        <ecNumber evidence="10">3.2.1.8</ecNumber>
    </recommendedName>
</protein>
<evidence type="ECO:0000256" key="12">
    <source>
        <dbReference type="SAM" id="SignalP"/>
    </source>
</evidence>
<dbReference type="AlphaFoldDB" id="A0A1Y2FHM0"/>
<reference evidence="14 15" key="1">
    <citation type="submission" date="2016-08" db="EMBL/GenBank/DDBJ databases">
        <title>A Parts List for Fungal Cellulosomes Revealed by Comparative Genomics.</title>
        <authorList>
            <consortium name="DOE Joint Genome Institute"/>
            <person name="Haitjema C.H."/>
            <person name="Gilmore S.P."/>
            <person name="Henske J.K."/>
            <person name="Solomon K.V."/>
            <person name="De Groot R."/>
            <person name="Kuo A."/>
            <person name="Mondo S.J."/>
            <person name="Salamov A.A."/>
            <person name="Labutti K."/>
            <person name="Zhao Z."/>
            <person name="Chiniquy J."/>
            <person name="Barry K."/>
            <person name="Brewer H.M."/>
            <person name="Purvine S.O."/>
            <person name="Wright A.T."/>
            <person name="Boxma B."/>
            <person name="Van Alen T."/>
            <person name="Hackstein J.H."/>
            <person name="Baker S.E."/>
            <person name="Grigoriev I.V."/>
            <person name="O'Malley M.A."/>
        </authorList>
    </citation>
    <scope>NUCLEOTIDE SEQUENCE [LARGE SCALE GENOMIC DNA]</scope>
    <source>
        <strain evidence="14 15">G1</strain>
    </source>
</reference>
<feature type="active site" description="Nucleophile" evidence="9">
    <location>
        <position position="260"/>
    </location>
</feature>
<comment type="catalytic activity">
    <reaction evidence="1 10">
        <text>Endohydrolysis of (1-&gt;4)-beta-D-xylosidic linkages in xylans.</text>
        <dbReference type="EC" id="3.2.1.8"/>
    </reaction>
</comment>
<keyword evidence="7 10" id="KW-0326">Glycosidase</keyword>
<dbReference type="SUPFAM" id="SSF51445">
    <property type="entry name" value="(Trans)glycosidases"/>
    <property type="match status" value="1"/>
</dbReference>
<feature type="signal peptide" evidence="12">
    <location>
        <begin position="1"/>
        <end position="18"/>
    </location>
</feature>
<evidence type="ECO:0000256" key="9">
    <source>
        <dbReference type="PROSITE-ProRule" id="PRU10061"/>
    </source>
</evidence>
<keyword evidence="3 14" id="KW-0858">Xylan degradation</keyword>
<dbReference type="PROSITE" id="PS00591">
    <property type="entry name" value="GH10_1"/>
    <property type="match status" value="1"/>
</dbReference>